<comment type="similarity">
    <text evidence="2">Belongs to the acyl-CoA dehydrogenase family.</text>
</comment>
<evidence type="ECO:0000256" key="1">
    <source>
        <dbReference type="ARBA" id="ARBA00001974"/>
    </source>
</evidence>
<sequence>MRLPTTEQRDFVSTVEAIAAKHDPLRGVRAAAASRQLDEALWQALVDAGVLEPLREGDVLTACLVAEALGKSAAPVPYLSRSVAQESLSVMGADDPEVWATFGFLGADGGCTARSLDEREGRVDGVLPFVPDADLAQAVVAVVRGDRPCAVVLDIADAKRTPLRTLDLTQPMSSLEFGGAAATVLSVAGTELVAAMNRVQAVGTAIHCAGLVGAMSWLLETTVTYAGQRVQFGQAIATRQAVKHSCAEMLAEVESSRAMVLELADALGDEGNDNDAHARELLVSTVKAFVSDAAQDCASRAFQLHGGIGFTWEHDLHHYFKRCVTGATLFGTATSHRARIARYLRALPTAQ</sequence>
<dbReference type="InterPro" id="IPR009075">
    <property type="entry name" value="AcylCo_DH/oxidase_C"/>
</dbReference>
<organism evidence="7 8">
    <name type="scientific">Nocardia callitridis</name>
    <dbReference type="NCBI Taxonomy" id="648753"/>
    <lineage>
        <taxon>Bacteria</taxon>
        <taxon>Bacillati</taxon>
        <taxon>Actinomycetota</taxon>
        <taxon>Actinomycetes</taxon>
        <taxon>Mycobacteriales</taxon>
        <taxon>Nocardiaceae</taxon>
        <taxon>Nocardia</taxon>
    </lineage>
</organism>
<comment type="caution">
    <text evidence="7">The sequence shown here is derived from an EMBL/GenBank/DDBJ whole genome shotgun (WGS) entry which is preliminary data.</text>
</comment>
<keyword evidence="5" id="KW-0560">Oxidoreductase</keyword>
<evidence type="ECO:0000256" key="3">
    <source>
        <dbReference type="ARBA" id="ARBA00022630"/>
    </source>
</evidence>
<evidence type="ECO:0000256" key="4">
    <source>
        <dbReference type="ARBA" id="ARBA00022827"/>
    </source>
</evidence>
<comment type="cofactor">
    <cofactor evidence="1">
        <name>FAD</name>
        <dbReference type="ChEBI" id="CHEBI:57692"/>
    </cofactor>
</comment>
<dbReference type="InterPro" id="IPR009100">
    <property type="entry name" value="AcylCoA_DH/oxidase_NM_dom_sf"/>
</dbReference>
<proteinExistence type="inferred from homology"/>
<dbReference type="SUPFAM" id="SSF47203">
    <property type="entry name" value="Acyl-CoA dehydrogenase C-terminal domain-like"/>
    <property type="match status" value="1"/>
</dbReference>
<dbReference type="InterPro" id="IPR050741">
    <property type="entry name" value="Acyl-CoA_dehydrogenase"/>
</dbReference>
<protein>
    <submittedName>
        <fullName evidence="7">Acyl-CoA dehydrogenase family protein</fullName>
    </submittedName>
</protein>
<evidence type="ECO:0000313" key="8">
    <source>
        <dbReference type="Proteomes" id="UP001500603"/>
    </source>
</evidence>
<dbReference type="EMBL" id="BAABJM010000004">
    <property type="protein sequence ID" value="GAA5061175.1"/>
    <property type="molecule type" value="Genomic_DNA"/>
</dbReference>
<evidence type="ECO:0000313" key="7">
    <source>
        <dbReference type="EMBL" id="GAA5061175.1"/>
    </source>
</evidence>
<dbReference type="InterPro" id="IPR037069">
    <property type="entry name" value="AcylCoA_DH/ox_N_sf"/>
</dbReference>
<dbReference type="InterPro" id="IPR036250">
    <property type="entry name" value="AcylCo_DH-like_C"/>
</dbReference>
<dbReference type="Proteomes" id="UP001500603">
    <property type="component" value="Unassembled WGS sequence"/>
</dbReference>
<keyword evidence="8" id="KW-1185">Reference proteome</keyword>
<keyword evidence="3" id="KW-0285">Flavoprotein</keyword>
<feature type="domain" description="Acyl-CoA dehydrogenase/oxidase C-terminal" evidence="6">
    <location>
        <begin position="205"/>
        <end position="342"/>
    </location>
</feature>
<name>A0ABP9KPI3_9NOCA</name>
<dbReference type="Gene3D" id="1.10.540.10">
    <property type="entry name" value="Acyl-CoA dehydrogenase/oxidase, N-terminal domain"/>
    <property type="match status" value="1"/>
</dbReference>
<dbReference type="RefSeq" id="WP_345497425.1">
    <property type="nucleotide sequence ID" value="NZ_BAABJM010000004.1"/>
</dbReference>
<accession>A0ABP9KPI3</accession>
<dbReference type="Pfam" id="PF00441">
    <property type="entry name" value="Acyl-CoA_dh_1"/>
    <property type="match status" value="1"/>
</dbReference>
<evidence type="ECO:0000256" key="2">
    <source>
        <dbReference type="ARBA" id="ARBA00009347"/>
    </source>
</evidence>
<dbReference type="Gene3D" id="1.20.140.10">
    <property type="entry name" value="Butyryl-CoA Dehydrogenase, subunit A, domain 3"/>
    <property type="match status" value="1"/>
</dbReference>
<reference evidence="8" key="1">
    <citation type="journal article" date="2019" name="Int. J. Syst. Evol. Microbiol.">
        <title>The Global Catalogue of Microorganisms (GCM) 10K type strain sequencing project: providing services to taxonomists for standard genome sequencing and annotation.</title>
        <authorList>
            <consortium name="The Broad Institute Genomics Platform"/>
            <consortium name="The Broad Institute Genome Sequencing Center for Infectious Disease"/>
            <person name="Wu L."/>
            <person name="Ma J."/>
        </authorList>
    </citation>
    <scope>NUCLEOTIDE SEQUENCE [LARGE SCALE GENOMIC DNA]</scope>
    <source>
        <strain evidence="8">JCM 18298</strain>
    </source>
</reference>
<gene>
    <name evidence="7" type="ORF">GCM10023318_43460</name>
</gene>
<dbReference type="SUPFAM" id="SSF56645">
    <property type="entry name" value="Acyl-CoA dehydrogenase NM domain-like"/>
    <property type="match status" value="1"/>
</dbReference>
<dbReference type="PANTHER" id="PTHR48083">
    <property type="entry name" value="MEDIUM-CHAIN SPECIFIC ACYL-COA DEHYDROGENASE, MITOCHONDRIAL-RELATED"/>
    <property type="match status" value="1"/>
</dbReference>
<evidence type="ECO:0000259" key="6">
    <source>
        <dbReference type="Pfam" id="PF00441"/>
    </source>
</evidence>
<keyword evidence="4" id="KW-0274">FAD</keyword>
<dbReference type="PANTHER" id="PTHR48083:SF2">
    <property type="entry name" value="MEDIUM-CHAIN SPECIFIC ACYL-COA DEHYDROGENASE, MITOCHONDRIAL"/>
    <property type="match status" value="1"/>
</dbReference>
<evidence type="ECO:0000256" key="5">
    <source>
        <dbReference type="ARBA" id="ARBA00023002"/>
    </source>
</evidence>